<dbReference type="Gene3D" id="2.60.40.4070">
    <property type="match status" value="1"/>
</dbReference>
<keyword evidence="1" id="KW-0732">Signal</keyword>
<dbReference type="NCBIfam" id="NF038128">
    <property type="entry name" value="choice_anch_J"/>
    <property type="match status" value="1"/>
</dbReference>
<evidence type="ECO:0000313" key="3">
    <source>
        <dbReference type="Proteomes" id="UP000317778"/>
    </source>
</evidence>
<dbReference type="Gene3D" id="2.60.120.200">
    <property type="match status" value="1"/>
</dbReference>
<evidence type="ECO:0008006" key="4">
    <source>
        <dbReference type="Google" id="ProtNLM"/>
    </source>
</evidence>
<sequence length="521" mass="57827">MSKKIVMIAVAVLMLATIVPSINAQTVLLGPEGFEGSFPPAGWTRIDSPVPYQWVRWLRQNWGSLYRIETYSAGLAYAGNMGPYGVVNDWLITPAIDLSSYSSGTVLFGYNCAFNVSGSSYYRQRLHYYVKISTDGGGTWDDPLVDMHGDPEFTPGQHYIHDAPNPFVFDLSDYIGENIRIAFHIHWDPPSGSGWYWLYRPISVDSVWLTWETGGAAFDLEMVQIIRPNTKEEPDVAFTPACKVKNNHTETVEALVRCRIREVGGGTVYEDVLSNFPFEPGYSDVAAFKDFTPEGGKSYNALFVVEHPDDTDPGNNDKDKNFSAELGIDVTPFEIVSPAADTQMNSFAPSARYAENKGIPTNADLIYTVEDFGFHAIIETDTVAHSFAGNDTFTATFDEISLEDGITYVITFWAEQEGEDISHPRLPWTFSYIGVAETPFAERTSLEVVGTRVNFTLAKASEVTLCVYDVAGNVVATLVDDSRGPGYYTINWNTDAVASGVYFVRMLTPEFNATRKVLILH</sequence>
<feature type="signal peptide" evidence="1">
    <location>
        <begin position="1"/>
        <end position="24"/>
    </location>
</feature>
<dbReference type="AlphaFoldDB" id="A0A532V6G2"/>
<proteinExistence type="predicted"/>
<feature type="chain" id="PRO_5022114033" description="Secretion system C-terminal sorting domain-containing protein" evidence="1">
    <location>
        <begin position="25"/>
        <end position="521"/>
    </location>
</feature>
<reference evidence="2 3" key="1">
    <citation type="submission" date="2017-06" db="EMBL/GenBank/DDBJ databases">
        <title>Novel microbial phyla capable of carbon fixation and sulfur reduction in deep-sea sediments.</title>
        <authorList>
            <person name="Huang J."/>
            <person name="Baker B."/>
            <person name="Wang Y."/>
        </authorList>
    </citation>
    <scope>NUCLEOTIDE SEQUENCE [LARGE SCALE GENOMIC DNA]</scope>
    <source>
        <strain evidence="2">B3_TA06</strain>
    </source>
</reference>
<dbReference type="NCBIfam" id="TIGR04183">
    <property type="entry name" value="Por_Secre_tail"/>
    <property type="match status" value="1"/>
</dbReference>
<protein>
    <recommendedName>
        <fullName evidence="4">Secretion system C-terminal sorting domain-containing protein</fullName>
    </recommendedName>
</protein>
<evidence type="ECO:0000313" key="2">
    <source>
        <dbReference type="EMBL" id="TKJ42785.1"/>
    </source>
</evidence>
<accession>A0A532V6G2</accession>
<organism evidence="2 3">
    <name type="scientific">candidate division TA06 bacterium B3_TA06</name>
    <dbReference type="NCBI Taxonomy" id="2012487"/>
    <lineage>
        <taxon>Bacteria</taxon>
        <taxon>Bacteria division TA06</taxon>
    </lineage>
</organism>
<name>A0A532V6G2_UNCT6</name>
<dbReference type="InterPro" id="IPR026444">
    <property type="entry name" value="Secre_tail"/>
</dbReference>
<dbReference type="EMBL" id="NJBO01000009">
    <property type="protein sequence ID" value="TKJ42785.1"/>
    <property type="molecule type" value="Genomic_DNA"/>
</dbReference>
<dbReference type="Proteomes" id="UP000317778">
    <property type="component" value="Unassembled WGS sequence"/>
</dbReference>
<evidence type="ECO:0000256" key="1">
    <source>
        <dbReference type="SAM" id="SignalP"/>
    </source>
</evidence>
<gene>
    <name evidence="2" type="ORF">CEE36_06795</name>
</gene>
<comment type="caution">
    <text evidence="2">The sequence shown here is derived from an EMBL/GenBank/DDBJ whole genome shotgun (WGS) entry which is preliminary data.</text>
</comment>